<reference evidence="4 5" key="1">
    <citation type="submission" date="2016-06" db="EMBL/GenBank/DDBJ databases">
        <authorList>
            <person name="Kjaerup R.B."/>
            <person name="Dalgaard T.S."/>
            <person name="Juul-Madsen H.R."/>
        </authorList>
    </citation>
    <scope>NUCLEOTIDE SEQUENCE [LARGE SCALE GENOMIC DNA]</scope>
    <source>
        <strain evidence="4 5">DSM 16361</strain>
    </source>
</reference>
<keyword evidence="2" id="KW-0677">Repeat</keyword>
<sequence>MRPAPVFFSLPAMPTTPYTTLISAEQLQRGLSAAFVADCSHELTDPRAGLQNYTAGHIPGAVHLHLDTHLSSAPNGRNGRHPLPDPAELAAQLAAMGLRQGQQVVAYDRSQGTYAARLWWLLRWLGHAPVAVLDGGWQAWLEAGGASQTETPAARPRGDFAVKPSLVRFVQVDDVLGNLQHRQRLVIDARSPQRYRGEGETLDPKAGHIPGAVCRFYRDNLRDDGRFKSADELRTEWLAILGKRKPQEVVNQCGSGVSACHNILALEHAGLDGSLLYPGSWSEWCADPARPMVCEASS</sequence>
<evidence type="ECO:0000256" key="1">
    <source>
        <dbReference type="ARBA" id="ARBA00022679"/>
    </source>
</evidence>
<feature type="domain" description="Rhodanese" evidence="3">
    <location>
        <begin position="53"/>
        <end position="149"/>
    </location>
</feature>
<evidence type="ECO:0000259" key="3">
    <source>
        <dbReference type="PROSITE" id="PS50206"/>
    </source>
</evidence>
<dbReference type="Gene3D" id="3.40.250.10">
    <property type="entry name" value="Rhodanese-like domain"/>
    <property type="match status" value="2"/>
</dbReference>
<dbReference type="InterPro" id="IPR001763">
    <property type="entry name" value="Rhodanese-like_dom"/>
</dbReference>
<keyword evidence="1 4" id="KW-0808">Transferase</keyword>
<dbReference type="SMART" id="SM00450">
    <property type="entry name" value="RHOD"/>
    <property type="match status" value="2"/>
</dbReference>
<evidence type="ECO:0000313" key="5">
    <source>
        <dbReference type="Proteomes" id="UP000214566"/>
    </source>
</evidence>
<dbReference type="PANTHER" id="PTHR11364">
    <property type="entry name" value="THIOSULFATE SULFERTANSFERASE"/>
    <property type="match status" value="1"/>
</dbReference>
<gene>
    <name evidence="4" type="primary">sseA</name>
    <name evidence="4" type="ORF">THIARS_90099</name>
</gene>
<keyword evidence="4" id="KW-0670">Pyruvate</keyword>
<dbReference type="InterPro" id="IPR045078">
    <property type="entry name" value="TST/MPST-like"/>
</dbReference>
<dbReference type="PROSITE" id="PS50206">
    <property type="entry name" value="RHODANESE_3"/>
    <property type="match status" value="2"/>
</dbReference>
<feature type="domain" description="Rhodanese" evidence="3">
    <location>
        <begin position="180"/>
        <end position="293"/>
    </location>
</feature>
<accession>A0A238D9M2</accession>
<dbReference type="CDD" id="cd01448">
    <property type="entry name" value="TST_Repeat_1"/>
    <property type="match status" value="1"/>
</dbReference>
<dbReference type="EMBL" id="FLMQ01000058">
    <property type="protein sequence ID" value="SBP89949.1"/>
    <property type="molecule type" value="Genomic_DNA"/>
</dbReference>
<dbReference type="PROSITE" id="PS00380">
    <property type="entry name" value="RHODANESE_1"/>
    <property type="match status" value="1"/>
</dbReference>
<dbReference type="GO" id="GO:0016784">
    <property type="term" value="F:3-mercaptopyruvate sulfurtransferase activity"/>
    <property type="evidence" value="ECO:0007669"/>
    <property type="project" value="UniProtKB-EC"/>
</dbReference>
<dbReference type="Pfam" id="PF00581">
    <property type="entry name" value="Rhodanese"/>
    <property type="match status" value="2"/>
</dbReference>
<organism evidence="4 5">
    <name type="scientific">Thiomonas delicata</name>
    <name type="common">Thiomonas cuprina</name>
    <dbReference type="NCBI Taxonomy" id="364030"/>
    <lineage>
        <taxon>Bacteria</taxon>
        <taxon>Pseudomonadati</taxon>
        <taxon>Pseudomonadota</taxon>
        <taxon>Betaproteobacteria</taxon>
        <taxon>Burkholderiales</taxon>
        <taxon>Thiomonas</taxon>
    </lineage>
</organism>
<protein>
    <submittedName>
        <fullName evidence="4">Putative 3-mercaptopyruvate sulfurtransferase</fullName>
        <ecNumber evidence="4">2.8.1.2</ecNumber>
    </submittedName>
</protein>
<proteinExistence type="predicted"/>
<keyword evidence="5" id="KW-1185">Reference proteome</keyword>
<dbReference type="SUPFAM" id="SSF52821">
    <property type="entry name" value="Rhodanese/Cell cycle control phosphatase"/>
    <property type="match status" value="2"/>
</dbReference>
<dbReference type="InterPro" id="IPR001307">
    <property type="entry name" value="Thiosulphate_STrfase_CS"/>
</dbReference>
<dbReference type="GO" id="GO:0004792">
    <property type="term" value="F:thiosulfate-cyanide sulfurtransferase activity"/>
    <property type="evidence" value="ECO:0007669"/>
    <property type="project" value="InterPro"/>
</dbReference>
<evidence type="ECO:0000313" key="4">
    <source>
        <dbReference type="EMBL" id="SBP89949.1"/>
    </source>
</evidence>
<dbReference type="CDD" id="cd01449">
    <property type="entry name" value="TST_Repeat_2"/>
    <property type="match status" value="1"/>
</dbReference>
<dbReference type="Proteomes" id="UP000214566">
    <property type="component" value="Unassembled WGS sequence"/>
</dbReference>
<name>A0A238D9M2_THIDL</name>
<evidence type="ECO:0000256" key="2">
    <source>
        <dbReference type="ARBA" id="ARBA00022737"/>
    </source>
</evidence>
<dbReference type="InterPro" id="IPR036873">
    <property type="entry name" value="Rhodanese-like_dom_sf"/>
</dbReference>
<dbReference type="AlphaFoldDB" id="A0A238D9M2"/>
<dbReference type="PANTHER" id="PTHR11364:SF27">
    <property type="entry name" value="SULFURTRANSFERASE"/>
    <property type="match status" value="1"/>
</dbReference>
<dbReference type="EC" id="2.8.1.2" evidence="4"/>